<dbReference type="FunFam" id="3.40.50.300:FF:002070">
    <property type="entry name" value="Uridine kinase"/>
    <property type="match status" value="1"/>
</dbReference>
<evidence type="ECO:0000256" key="1">
    <source>
        <dbReference type="ARBA" id="ARBA00004690"/>
    </source>
</evidence>
<dbReference type="Gene3D" id="3.40.50.2020">
    <property type="match status" value="1"/>
</dbReference>
<dbReference type="PRINTS" id="PR00988">
    <property type="entry name" value="URIDINKINASE"/>
</dbReference>
<dbReference type="Pfam" id="PF00485">
    <property type="entry name" value="PRK"/>
    <property type="match status" value="1"/>
</dbReference>
<organism evidence="8 9">
    <name type="scientific">Clathrus columnatus</name>
    <dbReference type="NCBI Taxonomy" id="1419009"/>
    <lineage>
        <taxon>Eukaryota</taxon>
        <taxon>Fungi</taxon>
        <taxon>Dikarya</taxon>
        <taxon>Basidiomycota</taxon>
        <taxon>Agaricomycotina</taxon>
        <taxon>Agaricomycetes</taxon>
        <taxon>Phallomycetidae</taxon>
        <taxon>Phallales</taxon>
        <taxon>Clathraceae</taxon>
        <taxon>Clathrus</taxon>
    </lineage>
</organism>
<dbReference type="SUPFAM" id="SSF52540">
    <property type="entry name" value="P-loop containing nucleoside triphosphate hydrolases"/>
    <property type="match status" value="1"/>
</dbReference>
<dbReference type="PANTHER" id="PTHR10285">
    <property type="entry name" value="URIDINE KINASE"/>
    <property type="match status" value="1"/>
</dbReference>
<dbReference type="GO" id="GO:0005524">
    <property type="term" value="F:ATP binding"/>
    <property type="evidence" value="ECO:0007669"/>
    <property type="project" value="InterPro"/>
</dbReference>
<gene>
    <name evidence="8" type="ORF">Clacol_002527</name>
</gene>
<comment type="caution">
    <text evidence="8">The sequence shown here is derived from an EMBL/GenBank/DDBJ whole genome shotgun (WGS) entry which is preliminary data.</text>
</comment>
<feature type="domain" description="Phosphoribulokinase/uridine kinase" evidence="6">
    <location>
        <begin position="40"/>
        <end position="228"/>
    </location>
</feature>
<reference evidence="8" key="1">
    <citation type="submission" date="2021-10" db="EMBL/GenBank/DDBJ databases">
        <title>De novo Genome Assembly of Clathrus columnatus (Basidiomycota, Fungi) Using Illumina and Nanopore Sequence Data.</title>
        <authorList>
            <person name="Ogiso-Tanaka E."/>
            <person name="Itagaki H."/>
            <person name="Hosoya T."/>
            <person name="Hosaka K."/>
        </authorList>
    </citation>
    <scope>NUCLEOTIDE SEQUENCE</scope>
    <source>
        <strain evidence="8">MO-923</strain>
    </source>
</reference>
<dbReference type="InterPro" id="IPR029057">
    <property type="entry name" value="PRTase-like"/>
</dbReference>
<evidence type="ECO:0000256" key="4">
    <source>
        <dbReference type="ARBA" id="ARBA00022741"/>
    </source>
</evidence>
<keyword evidence="4" id="KW-0547">Nucleotide-binding</keyword>
<dbReference type="Proteomes" id="UP001050691">
    <property type="component" value="Unassembled WGS sequence"/>
</dbReference>
<feature type="domain" description="Phosphoribosyltransferase" evidence="7">
    <location>
        <begin position="286"/>
        <end position="477"/>
    </location>
</feature>
<dbReference type="EMBL" id="BPWL01000003">
    <property type="protein sequence ID" value="GJJ08316.1"/>
    <property type="molecule type" value="Genomic_DNA"/>
</dbReference>
<dbReference type="NCBIfam" id="NF004018">
    <property type="entry name" value="PRK05480.1"/>
    <property type="match status" value="1"/>
</dbReference>
<name>A0AAV5A6Y5_9AGAM</name>
<dbReference type="AlphaFoldDB" id="A0AAV5A6Y5"/>
<dbReference type="InterPro" id="IPR000836">
    <property type="entry name" value="PRTase_dom"/>
</dbReference>
<evidence type="ECO:0000256" key="2">
    <source>
        <dbReference type="ARBA" id="ARBA00012137"/>
    </source>
</evidence>
<dbReference type="GO" id="GO:0004849">
    <property type="term" value="F:uridine kinase activity"/>
    <property type="evidence" value="ECO:0007669"/>
    <property type="project" value="UniProtKB-EC"/>
</dbReference>
<evidence type="ECO:0000259" key="7">
    <source>
        <dbReference type="Pfam" id="PF14681"/>
    </source>
</evidence>
<evidence type="ECO:0000313" key="9">
    <source>
        <dbReference type="Proteomes" id="UP001050691"/>
    </source>
</evidence>
<evidence type="ECO:0000256" key="3">
    <source>
        <dbReference type="ARBA" id="ARBA00022679"/>
    </source>
</evidence>
<evidence type="ECO:0000256" key="5">
    <source>
        <dbReference type="ARBA" id="ARBA00022777"/>
    </source>
</evidence>
<keyword evidence="3" id="KW-0808">Transferase</keyword>
<dbReference type="InterPro" id="IPR000764">
    <property type="entry name" value="Uridine_kinase-like"/>
</dbReference>
<dbReference type="EC" id="2.7.1.48" evidence="2"/>
<sequence>MNAAEAPVLRVEAKKNTVLQSHGRRPWYGEDGKPFSEAFVIGIAGGSASGKVIFSLYIVAVNAENLAMHNVDTRRPADCSDSFYKTHTPQELKLAFENNYDFDHPDAIDMTMFAACLNDLKACKQTNIPVYSFKEHQRLPETKYLYGAAIIIAEGILALHDPSMRALYDLKIFVQCDSDLMLARRIRRDVSERGRNVEGVLEQYLRFVKPAFDNFVGPSSKYADIIVSGANNSVAIDLITTHIRKKLQDRSRHIRPKIARGLSRHQTGVHTPGTTIDMLDISVIKKTPQLEGIYTILRDKNTTRGDFIFYADRLSTYLAEMAMELLPFKPKSVETPVGAISHGKELDAPFICGISVLRSGGSLERGLRRVLRDVAIGSLLIQTEPKSGEPLLLHAMLPNCVKFRHIAETSWVFLLDAQIGTAAAAMMAIRILLDHGVQEERIIFITFIVALDGGVSVLRKAFPKVRLVAGAVDTKLQIGWLDGKEDEGRGRDVWIIGK</sequence>
<dbReference type="InterPro" id="IPR006083">
    <property type="entry name" value="PRK/URK"/>
</dbReference>
<evidence type="ECO:0000313" key="8">
    <source>
        <dbReference type="EMBL" id="GJJ08316.1"/>
    </source>
</evidence>
<dbReference type="Pfam" id="PF14681">
    <property type="entry name" value="UPRTase"/>
    <property type="match status" value="1"/>
</dbReference>
<comment type="pathway">
    <text evidence="1">Pyrimidine metabolism; UMP biosynthesis via salvage pathway; UMP from uridine: step 1/1.</text>
</comment>
<protein>
    <recommendedName>
        <fullName evidence="2">uridine/cytidine kinase</fullName>
        <ecNumber evidence="2">2.7.1.48</ecNumber>
    </recommendedName>
</protein>
<dbReference type="CDD" id="cd02023">
    <property type="entry name" value="UMPK"/>
    <property type="match status" value="1"/>
</dbReference>
<keyword evidence="5" id="KW-0418">Kinase</keyword>
<dbReference type="SUPFAM" id="SSF53271">
    <property type="entry name" value="PRTase-like"/>
    <property type="match status" value="1"/>
</dbReference>
<keyword evidence="9" id="KW-1185">Reference proteome</keyword>
<dbReference type="Gene3D" id="3.40.50.300">
    <property type="entry name" value="P-loop containing nucleotide triphosphate hydrolases"/>
    <property type="match status" value="1"/>
</dbReference>
<evidence type="ECO:0000259" key="6">
    <source>
        <dbReference type="Pfam" id="PF00485"/>
    </source>
</evidence>
<dbReference type="InterPro" id="IPR027417">
    <property type="entry name" value="P-loop_NTPase"/>
</dbReference>
<accession>A0AAV5A6Y5</accession>
<proteinExistence type="predicted"/>